<feature type="binding site" evidence="9">
    <location>
        <position position="74"/>
    </location>
    <ligand>
        <name>Mg(2+)</name>
        <dbReference type="ChEBI" id="CHEBI:18420"/>
    </ligand>
</feature>
<dbReference type="InterPro" id="IPR036206">
    <property type="entry name" value="ThiamineP_synth_sf"/>
</dbReference>
<comment type="function">
    <text evidence="9">Condenses 4-methyl-5-(beta-hydroxyethyl)thiazole monophosphate (THZ-P) and 2-methyl-4-amino-5-hydroxymethyl pyrimidine pyrophosphate (HMP-PP) to form thiamine monophosphate (TMP).</text>
</comment>
<feature type="binding site" evidence="9">
    <location>
        <position position="93"/>
    </location>
    <ligand>
        <name>Mg(2+)</name>
        <dbReference type="ChEBI" id="CHEBI:18420"/>
    </ligand>
</feature>
<evidence type="ECO:0000256" key="11">
    <source>
        <dbReference type="RuleBase" id="RU004253"/>
    </source>
</evidence>
<dbReference type="EMBL" id="CP053073">
    <property type="protein sequence ID" value="QJR13252.1"/>
    <property type="molecule type" value="Genomic_DNA"/>
</dbReference>
<evidence type="ECO:0000256" key="8">
    <source>
        <dbReference type="ARBA" id="ARBA00047883"/>
    </source>
</evidence>
<dbReference type="InterPro" id="IPR034291">
    <property type="entry name" value="TMP_synthase"/>
</dbReference>
<protein>
    <recommendedName>
        <fullName evidence="9">Thiamine-phosphate synthase</fullName>
        <shortName evidence="9">TP synthase</shortName>
        <shortName evidence="9">TPS</shortName>
        <ecNumber evidence="9">2.5.1.3</ecNumber>
    </recommendedName>
    <alternativeName>
        <fullName evidence="9">Thiamine-phosphate pyrophosphorylase</fullName>
        <shortName evidence="9">TMP pyrophosphorylase</shortName>
        <shortName evidence="9">TMP-PPase</shortName>
    </alternativeName>
</protein>
<keyword evidence="3 9" id="KW-0479">Metal-binding</keyword>
<evidence type="ECO:0000313" key="13">
    <source>
        <dbReference type="EMBL" id="QJR13252.1"/>
    </source>
</evidence>
<dbReference type="InterPro" id="IPR013785">
    <property type="entry name" value="Aldolase_TIM"/>
</dbReference>
<reference evidence="13 14" key="1">
    <citation type="submission" date="2020-04" db="EMBL/GenBank/DDBJ databases">
        <title>Usitatibacter rugosus gen. nov., sp. nov. and Usitatibacter palustris sp. nov., novel members of Usitatibacteraceae fam. nov. within the order Nitrosomonadales isolated from soil.</title>
        <authorList>
            <person name="Huber K.J."/>
            <person name="Neumann-Schaal M."/>
            <person name="Geppert A."/>
            <person name="Luckner M."/>
            <person name="Wanner G."/>
            <person name="Overmann J."/>
        </authorList>
    </citation>
    <scope>NUCLEOTIDE SEQUENCE [LARGE SCALE GENOMIC DNA]</scope>
    <source>
        <strain evidence="13 14">Swamp67</strain>
    </source>
</reference>
<accession>A0A6M4H1N5</accession>
<comment type="catalytic activity">
    <reaction evidence="6 9 10">
        <text>4-methyl-5-(2-phosphooxyethyl)-thiazole + 4-amino-2-methyl-5-(diphosphooxymethyl)pyrimidine + H(+) = thiamine phosphate + diphosphate</text>
        <dbReference type="Rhea" id="RHEA:22328"/>
        <dbReference type="ChEBI" id="CHEBI:15378"/>
        <dbReference type="ChEBI" id="CHEBI:33019"/>
        <dbReference type="ChEBI" id="CHEBI:37575"/>
        <dbReference type="ChEBI" id="CHEBI:57841"/>
        <dbReference type="ChEBI" id="CHEBI:58296"/>
        <dbReference type="EC" id="2.5.1.3"/>
    </reaction>
</comment>
<feature type="binding site" evidence="9">
    <location>
        <begin position="188"/>
        <end position="189"/>
    </location>
    <ligand>
        <name>2-[(2R,5Z)-2-carboxy-4-methylthiazol-5(2H)-ylidene]ethyl phosphate</name>
        <dbReference type="ChEBI" id="CHEBI:62899"/>
    </ligand>
</feature>
<comment type="pathway">
    <text evidence="1 9 11">Cofactor biosynthesis; thiamine diphosphate biosynthesis; thiamine phosphate from 4-amino-2-methyl-5-diphosphomethylpyrimidine and 4-methyl-5-(2-phosphoethyl)-thiazole: step 1/1.</text>
</comment>
<evidence type="ECO:0000313" key="14">
    <source>
        <dbReference type="Proteomes" id="UP000503096"/>
    </source>
</evidence>
<evidence type="ECO:0000256" key="10">
    <source>
        <dbReference type="RuleBase" id="RU003826"/>
    </source>
</evidence>
<dbReference type="KEGG" id="upl:DSM104440_00034"/>
<dbReference type="InParanoid" id="A0A6M4H1N5"/>
<feature type="binding site" evidence="9">
    <location>
        <position position="141"/>
    </location>
    <ligand>
        <name>4-amino-2-methyl-5-(diphosphooxymethyl)pyrimidine</name>
        <dbReference type="ChEBI" id="CHEBI:57841"/>
    </ligand>
</feature>
<dbReference type="Proteomes" id="UP000503096">
    <property type="component" value="Chromosome"/>
</dbReference>
<dbReference type="PANTHER" id="PTHR20857:SF15">
    <property type="entry name" value="THIAMINE-PHOSPHATE SYNTHASE"/>
    <property type="match status" value="1"/>
</dbReference>
<dbReference type="NCBIfam" id="TIGR00693">
    <property type="entry name" value="thiE"/>
    <property type="match status" value="1"/>
</dbReference>
<evidence type="ECO:0000259" key="12">
    <source>
        <dbReference type="Pfam" id="PF02581"/>
    </source>
</evidence>
<dbReference type="AlphaFoldDB" id="A0A6M4H1N5"/>
<evidence type="ECO:0000256" key="7">
    <source>
        <dbReference type="ARBA" id="ARBA00047851"/>
    </source>
</evidence>
<dbReference type="Pfam" id="PF02581">
    <property type="entry name" value="TMP-TENI"/>
    <property type="match status" value="1"/>
</dbReference>
<feature type="binding site" evidence="9">
    <location>
        <position position="111"/>
    </location>
    <ligand>
        <name>4-amino-2-methyl-5-(diphosphooxymethyl)pyrimidine</name>
        <dbReference type="ChEBI" id="CHEBI:57841"/>
    </ligand>
</feature>
<evidence type="ECO:0000256" key="3">
    <source>
        <dbReference type="ARBA" id="ARBA00022723"/>
    </source>
</evidence>
<dbReference type="GO" id="GO:0009229">
    <property type="term" value="P:thiamine diphosphate biosynthetic process"/>
    <property type="evidence" value="ECO:0007669"/>
    <property type="project" value="UniProtKB-UniRule"/>
</dbReference>
<dbReference type="GO" id="GO:0005737">
    <property type="term" value="C:cytoplasm"/>
    <property type="evidence" value="ECO:0007669"/>
    <property type="project" value="TreeGrafter"/>
</dbReference>
<feature type="domain" description="Thiamine phosphate synthase/TenI" evidence="12">
    <location>
        <begin position="13"/>
        <end position="191"/>
    </location>
</feature>
<proteinExistence type="inferred from homology"/>
<name>A0A6M4H1N5_9PROT</name>
<dbReference type="GO" id="GO:0004789">
    <property type="term" value="F:thiamine-phosphate diphosphorylase activity"/>
    <property type="evidence" value="ECO:0007669"/>
    <property type="project" value="UniProtKB-UniRule"/>
</dbReference>
<dbReference type="GO" id="GO:0000287">
    <property type="term" value="F:magnesium ion binding"/>
    <property type="evidence" value="ECO:0007669"/>
    <property type="project" value="UniProtKB-UniRule"/>
</dbReference>
<dbReference type="FunCoup" id="A0A6M4H1N5">
    <property type="interactions" value="485"/>
</dbReference>
<keyword evidence="5 9" id="KW-0784">Thiamine biosynthesis</keyword>
<keyword evidence="2 9" id="KW-0808">Transferase</keyword>
<dbReference type="UniPathway" id="UPA00060">
    <property type="reaction ID" value="UER00141"/>
</dbReference>
<comment type="catalytic activity">
    <reaction evidence="8 9 10">
        <text>2-[(2R,5Z)-2-carboxy-4-methylthiazol-5(2H)-ylidene]ethyl phosphate + 4-amino-2-methyl-5-(diphosphooxymethyl)pyrimidine + 2 H(+) = thiamine phosphate + CO2 + diphosphate</text>
        <dbReference type="Rhea" id="RHEA:47844"/>
        <dbReference type="ChEBI" id="CHEBI:15378"/>
        <dbReference type="ChEBI" id="CHEBI:16526"/>
        <dbReference type="ChEBI" id="CHEBI:33019"/>
        <dbReference type="ChEBI" id="CHEBI:37575"/>
        <dbReference type="ChEBI" id="CHEBI:57841"/>
        <dbReference type="ChEBI" id="CHEBI:62899"/>
        <dbReference type="EC" id="2.5.1.3"/>
    </reaction>
</comment>
<dbReference type="PANTHER" id="PTHR20857">
    <property type="entry name" value="THIAMINE-PHOSPHATE PYROPHOSPHORYLASE"/>
    <property type="match status" value="1"/>
</dbReference>
<feature type="binding site" evidence="9">
    <location>
        <begin position="138"/>
        <end position="140"/>
    </location>
    <ligand>
        <name>2-[(2R,5Z)-2-carboxy-4-methylthiazol-5(2H)-ylidene]ethyl phosphate</name>
        <dbReference type="ChEBI" id="CHEBI:62899"/>
    </ligand>
</feature>
<feature type="binding site" evidence="9">
    <location>
        <position position="73"/>
    </location>
    <ligand>
        <name>4-amino-2-methyl-5-(diphosphooxymethyl)pyrimidine</name>
        <dbReference type="ChEBI" id="CHEBI:57841"/>
    </ligand>
</feature>
<evidence type="ECO:0000256" key="5">
    <source>
        <dbReference type="ARBA" id="ARBA00022977"/>
    </source>
</evidence>
<comment type="cofactor">
    <cofactor evidence="9">
        <name>Mg(2+)</name>
        <dbReference type="ChEBI" id="CHEBI:18420"/>
    </cofactor>
    <text evidence="9">Binds 1 Mg(2+) ion per subunit.</text>
</comment>
<feature type="binding site" evidence="9">
    <location>
        <position position="168"/>
    </location>
    <ligand>
        <name>2-[(2R,5Z)-2-carboxy-4-methylthiazol-5(2H)-ylidene]ethyl phosphate</name>
        <dbReference type="ChEBI" id="CHEBI:62899"/>
    </ligand>
</feature>
<dbReference type="GO" id="GO:0009228">
    <property type="term" value="P:thiamine biosynthetic process"/>
    <property type="evidence" value="ECO:0007669"/>
    <property type="project" value="UniProtKB-KW"/>
</dbReference>
<dbReference type="CDD" id="cd00564">
    <property type="entry name" value="TMP_TenI"/>
    <property type="match status" value="1"/>
</dbReference>
<evidence type="ECO:0000256" key="4">
    <source>
        <dbReference type="ARBA" id="ARBA00022842"/>
    </source>
</evidence>
<dbReference type="EC" id="2.5.1.3" evidence="9"/>
<dbReference type="Gene3D" id="3.20.20.70">
    <property type="entry name" value="Aldolase class I"/>
    <property type="match status" value="1"/>
</dbReference>
<sequence length="224" mass="23083">MTSKVGAPALRGLYAITPETPDTARLANLVDEALAGGATLVQYRAKSLAPGPALDQAHALRERCAGRGLFIVNDSLELALAVNADGVHLGRDDGDVARTREALPGRLVGVSCYDDPERARAAALAGADYVAIGSCFGSSTKPQAVRAPLERIAQARDASGLPVVAIGGITLHNAPLAIAAGADMVAVISALFDAPDVRGMARDFAALFAHTPEPHGPRKLQVPL</sequence>
<gene>
    <name evidence="13" type="primary">thiE_1</name>
    <name evidence="9" type="synonym">thiE</name>
    <name evidence="13" type="ORF">DSM104440_00034</name>
</gene>
<evidence type="ECO:0000256" key="9">
    <source>
        <dbReference type="HAMAP-Rule" id="MF_00097"/>
    </source>
</evidence>
<dbReference type="RefSeq" id="WP_171159626.1">
    <property type="nucleotide sequence ID" value="NZ_CP053073.1"/>
</dbReference>
<comment type="catalytic activity">
    <reaction evidence="7 9 10">
        <text>2-(2-carboxy-4-methylthiazol-5-yl)ethyl phosphate + 4-amino-2-methyl-5-(diphosphooxymethyl)pyrimidine + 2 H(+) = thiamine phosphate + CO2 + diphosphate</text>
        <dbReference type="Rhea" id="RHEA:47848"/>
        <dbReference type="ChEBI" id="CHEBI:15378"/>
        <dbReference type="ChEBI" id="CHEBI:16526"/>
        <dbReference type="ChEBI" id="CHEBI:33019"/>
        <dbReference type="ChEBI" id="CHEBI:37575"/>
        <dbReference type="ChEBI" id="CHEBI:57841"/>
        <dbReference type="ChEBI" id="CHEBI:62890"/>
        <dbReference type="EC" id="2.5.1.3"/>
    </reaction>
</comment>
<dbReference type="InterPro" id="IPR022998">
    <property type="entry name" value="ThiamineP_synth_TenI"/>
</dbReference>
<evidence type="ECO:0000256" key="6">
    <source>
        <dbReference type="ARBA" id="ARBA00047334"/>
    </source>
</evidence>
<evidence type="ECO:0000256" key="1">
    <source>
        <dbReference type="ARBA" id="ARBA00005165"/>
    </source>
</evidence>
<dbReference type="HAMAP" id="MF_00097">
    <property type="entry name" value="TMP_synthase"/>
    <property type="match status" value="1"/>
</dbReference>
<organism evidence="13 14">
    <name type="scientific">Usitatibacter palustris</name>
    <dbReference type="NCBI Taxonomy" id="2732487"/>
    <lineage>
        <taxon>Bacteria</taxon>
        <taxon>Pseudomonadati</taxon>
        <taxon>Pseudomonadota</taxon>
        <taxon>Betaproteobacteria</taxon>
        <taxon>Nitrosomonadales</taxon>
        <taxon>Usitatibacteraceae</taxon>
        <taxon>Usitatibacter</taxon>
    </lineage>
</organism>
<keyword evidence="14" id="KW-1185">Reference proteome</keyword>
<evidence type="ECO:0000256" key="2">
    <source>
        <dbReference type="ARBA" id="ARBA00022679"/>
    </source>
</evidence>
<feature type="binding site" evidence="9">
    <location>
        <begin position="42"/>
        <end position="46"/>
    </location>
    <ligand>
        <name>4-amino-2-methyl-5-(diphosphooxymethyl)pyrimidine</name>
        <dbReference type="ChEBI" id="CHEBI:57841"/>
    </ligand>
</feature>
<comment type="similarity">
    <text evidence="9 10">Belongs to the thiamine-phosphate synthase family.</text>
</comment>
<keyword evidence="4 9" id="KW-0460">Magnesium</keyword>
<dbReference type="SUPFAM" id="SSF51391">
    <property type="entry name" value="Thiamin phosphate synthase"/>
    <property type="match status" value="1"/>
</dbReference>